<keyword evidence="3" id="KW-1185">Reference proteome</keyword>
<name>A0A9Q1FJD2_SYNKA</name>
<feature type="compositionally biased region" description="Polar residues" evidence="1">
    <location>
        <begin position="1"/>
        <end position="16"/>
    </location>
</feature>
<reference evidence="2" key="1">
    <citation type="journal article" date="2023" name="Science">
        <title>Genome structures resolve the early diversification of teleost fishes.</title>
        <authorList>
            <person name="Parey E."/>
            <person name="Louis A."/>
            <person name="Montfort J."/>
            <person name="Bouchez O."/>
            <person name="Roques C."/>
            <person name="Iampietro C."/>
            <person name="Lluch J."/>
            <person name="Castinel A."/>
            <person name="Donnadieu C."/>
            <person name="Desvignes T."/>
            <person name="Floi Bucao C."/>
            <person name="Jouanno E."/>
            <person name="Wen M."/>
            <person name="Mejri S."/>
            <person name="Dirks R."/>
            <person name="Jansen H."/>
            <person name="Henkel C."/>
            <person name="Chen W.J."/>
            <person name="Zahm M."/>
            <person name="Cabau C."/>
            <person name="Klopp C."/>
            <person name="Thompson A.W."/>
            <person name="Robinson-Rechavi M."/>
            <person name="Braasch I."/>
            <person name="Lecointre G."/>
            <person name="Bobe J."/>
            <person name="Postlethwait J.H."/>
            <person name="Berthelot C."/>
            <person name="Roest Crollius H."/>
            <person name="Guiguen Y."/>
        </authorList>
    </citation>
    <scope>NUCLEOTIDE SEQUENCE</scope>
    <source>
        <strain evidence="2">WJC10195</strain>
    </source>
</reference>
<organism evidence="2 3">
    <name type="scientific">Synaphobranchus kaupii</name>
    <name type="common">Kaup's arrowtooth eel</name>
    <dbReference type="NCBI Taxonomy" id="118154"/>
    <lineage>
        <taxon>Eukaryota</taxon>
        <taxon>Metazoa</taxon>
        <taxon>Chordata</taxon>
        <taxon>Craniata</taxon>
        <taxon>Vertebrata</taxon>
        <taxon>Euteleostomi</taxon>
        <taxon>Actinopterygii</taxon>
        <taxon>Neopterygii</taxon>
        <taxon>Teleostei</taxon>
        <taxon>Anguilliformes</taxon>
        <taxon>Synaphobranchidae</taxon>
        <taxon>Synaphobranchus</taxon>
    </lineage>
</organism>
<evidence type="ECO:0000313" key="3">
    <source>
        <dbReference type="Proteomes" id="UP001152622"/>
    </source>
</evidence>
<accession>A0A9Q1FJD2</accession>
<comment type="caution">
    <text evidence="2">The sequence shown here is derived from an EMBL/GenBank/DDBJ whole genome shotgun (WGS) entry which is preliminary data.</text>
</comment>
<protein>
    <submittedName>
        <fullName evidence="2">Uncharacterized protein</fullName>
    </submittedName>
</protein>
<dbReference type="EMBL" id="JAINUF010000005">
    <property type="protein sequence ID" value="KAJ8359799.1"/>
    <property type="molecule type" value="Genomic_DNA"/>
</dbReference>
<gene>
    <name evidence="2" type="ORF">SKAU_G00163240</name>
</gene>
<evidence type="ECO:0000256" key="1">
    <source>
        <dbReference type="SAM" id="MobiDB-lite"/>
    </source>
</evidence>
<dbReference type="Proteomes" id="UP001152622">
    <property type="component" value="Chromosome 5"/>
</dbReference>
<dbReference type="AlphaFoldDB" id="A0A9Q1FJD2"/>
<proteinExistence type="predicted"/>
<sequence>MQNDGSQLNPSQSGTPSPGEVSRTAGEPLPSHPRSCLDFVPRTPISSWFSASVARRHPSLSACPPPPPQLEGAVTLVAGFSAAPPAGRGDASGLAGARVVPGETLCLSDSVKPEESGTLQMNGF</sequence>
<feature type="region of interest" description="Disordered" evidence="1">
    <location>
        <begin position="1"/>
        <end position="37"/>
    </location>
</feature>
<evidence type="ECO:0000313" key="2">
    <source>
        <dbReference type="EMBL" id="KAJ8359799.1"/>
    </source>
</evidence>